<protein>
    <recommendedName>
        <fullName evidence="1">DUF4326 domain-containing protein</fullName>
    </recommendedName>
</protein>
<sequence length="300" mass="34709">MDALENRGNIRIVNLKENPIPKYDEYIGRGNKWLGLRESKWHNPFVMHRETDRDAILVQHRKYLLSKPELITALPELKDKVLACYCTPKKCHGHNIIDLYNELVKDDGTVDMIKYEGMRVRRFMPTFYWTGDPDIDAEKINRPHIEAEGATEDRIGETLATLVLLGGAKSISLDDALNIQNALLSKNNWKGIKPGLRQHEVSIKKPSGFLEQTPLPSEVPGMIRSLFPVRPMPKERLLAWYTQVQTVHPLSDRSTHSKKFYLAKELLIWQDDDRYPSDLWIKSGSEKIYRDAYTKFVPNE</sequence>
<dbReference type="InterPro" id="IPR025475">
    <property type="entry name" value="DUF4326"/>
</dbReference>
<proteinExistence type="predicted"/>
<evidence type="ECO:0000259" key="1">
    <source>
        <dbReference type="Pfam" id="PF14216"/>
    </source>
</evidence>
<gene>
    <name evidence="2" type="ORF">UFOVP1604_140</name>
</gene>
<evidence type="ECO:0000313" key="2">
    <source>
        <dbReference type="EMBL" id="CAB4219057.1"/>
    </source>
</evidence>
<dbReference type="Pfam" id="PF14216">
    <property type="entry name" value="DUF4326"/>
    <property type="match status" value="1"/>
</dbReference>
<feature type="domain" description="DUF4326" evidence="1">
    <location>
        <begin position="17"/>
        <end position="97"/>
    </location>
</feature>
<dbReference type="EMBL" id="LR797474">
    <property type="protein sequence ID" value="CAB4219057.1"/>
    <property type="molecule type" value="Genomic_DNA"/>
</dbReference>
<reference evidence="2" key="1">
    <citation type="submission" date="2020-05" db="EMBL/GenBank/DDBJ databases">
        <authorList>
            <person name="Chiriac C."/>
            <person name="Salcher M."/>
            <person name="Ghai R."/>
            <person name="Kavagutti S V."/>
        </authorList>
    </citation>
    <scope>NUCLEOTIDE SEQUENCE</scope>
</reference>
<name>A0A6J5SX92_9CAUD</name>
<accession>A0A6J5SX92</accession>
<organism evidence="2">
    <name type="scientific">uncultured Caudovirales phage</name>
    <dbReference type="NCBI Taxonomy" id="2100421"/>
    <lineage>
        <taxon>Viruses</taxon>
        <taxon>Duplodnaviria</taxon>
        <taxon>Heunggongvirae</taxon>
        <taxon>Uroviricota</taxon>
        <taxon>Caudoviricetes</taxon>
        <taxon>Peduoviridae</taxon>
        <taxon>Maltschvirus</taxon>
        <taxon>Maltschvirus maltsch</taxon>
    </lineage>
</organism>